<evidence type="ECO:0000313" key="1">
    <source>
        <dbReference type="EMBL" id="AFZ12769.1"/>
    </source>
</evidence>
<sequence length="121" mass="14571">MSGKYSCVALKNPATADLGILQEHFLFRCIAEHTDQQKINIFLITKIMSKEFRQIIPKIPPAAEIFASYQMAYEFRREAEYRQELKIYCEWYQLTAQNNRQELAKMRRDINIFGWFNRRKR</sequence>
<reference evidence="1 2" key="1">
    <citation type="submission" date="2012-06" db="EMBL/GenBank/DDBJ databases">
        <title>Finished chromosome of genome of Crinalium epipsammum PCC 9333.</title>
        <authorList>
            <consortium name="US DOE Joint Genome Institute"/>
            <person name="Gugger M."/>
            <person name="Coursin T."/>
            <person name="Rippka R."/>
            <person name="Tandeau De Marsac N."/>
            <person name="Huntemann M."/>
            <person name="Wei C.-L."/>
            <person name="Han J."/>
            <person name="Detter J.C."/>
            <person name="Han C."/>
            <person name="Tapia R."/>
            <person name="Davenport K."/>
            <person name="Daligault H."/>
            <person name="Erkkila T."/>
            <person name="Gu W."/>
            <person name="Munk A.C.C."/>
            <person name="Teshima H."/>
            <person name="Xu Y."/>
            <person name="Chain P."/>
            <person name="Chen A."/>
            <person name="Krypides N."/>
            <person name="Mavromatis K."/>
            <person name="Markowitz V."/>
            <person name="Szeto E."/>
            <person name="Ivanova N."/>
            <person name="Mikhailova N."/>
            <person name="Ovchinnikova G."/>
            <person name="Pagani I."/>
            <person name="Pati A."/>
            <person name="Goodwin L."/>
            <person name="Peters L."/>
            <person name="Pitluck S."/>
            <person name="Woyke T."/>
            <person name="Kerfeld C."/>
        </authorList>
    </citation>
    <scope>NUCLEOTIDE SEQUENCE [LARGE SCALE GENOMIC DNA]</scope>
    <source>
        <strain evidence="1 2">PCC 9333</strain>
    </source>
</reference>
<dbReference type="EMBL" id="CP003620">
    <property type="protein sequence ID" value="AFZ12769.1"/>
    <property type="molecule type" value="Genomic_DNA"/>
</dbReference>
<dbReference type="eggNOG" id="ENOG50331PW">
    <property type="taxonomic scope" value="Bacteria"/>
</dbReference>
<dbReference type="Proteomes" id="UP000010472">
    <property type="component" value="Chromosome"/>
</dbReference>
<evidence type="ECO:0000313" key="2">
    <source>
        <dbReference type="Proteomes" id="UP000010472"/>
    </source>
</evidence>
<dbReference type="HOGENOM" id="CLU_2034166_0_0_3"/>
<name>K9VZ01_9CYAN</name>
<keyword evidence="2" id="KW-1185">Reference proteome</keyword>
<organism evidence="1 2">
    <name type="scientific">Crinalium epipsammum PCC 9333</name>
    <dbReference type="NCBI Taxonomy" id="1173022"/>
    <lineage>
        <taxon>Bacteria</taxon>
        <taxon>Bacillati</taxon>
        <taxon>Cyanobacteriota</taxon>
        <taxon>Cyanophyceae</taxon>
        <taxon>Gomontiellales</taxon>
        <taxon>Gomontiellaceae</taxon>
        <taxon>Crinalium</taxon>
    </lineage>
</organism>
<accession>K9VZ01</accession>
<gene>
    <name evidence="1" type="ORF">Cri9333_1886</name>
</gene>
<dbReference type="KEGG" id="cep:Cri9333_1886"/>
<proteinExistence type="predicted"/>
<dbReference type="STRING" id="1173022.Cri9333_1886"/>
<dbReference type="AlphaFoldDB" id="K9VZ01"/>
<protein>
    <submittedName>
        <fullName evidence="1">Uncharacterized protein</fullName>
    </submittedName>
</protein>